<dbReference type="RefSeq" id="WP_169589234.1">
    <property type="nucleotide sequence ID" value="NZ_VCQU01000006.1"/>
</dbReference>
<feature type="transmembrane region" description="Helical" evidence="6">
    <location>
        <begin position="43"/>
        <end position="71"/>
    </location>
</feature>
<dbReference type="PANTHER" id="PTHR35007">
    <property type="entry name" value="INTEGRAL MEMBRANE PROTEIN-RELATED"/>
    <property type="match status" value="1"/>
</dbReference>
<name>A0A848KIG4_9NOCA</name>
<comment type="subcellular location">
    <subcellularLocation>
        <location evidence="1">Cell membrane</location>
        <topology evidence="1">Multi-pass membrane protein</topology>
    </subcellularLocation>
</comment>
<evidence type="ECO:0000256" key="1">
    <source>
        <dbReference type="ARBA" id="ARBA00004651"/>
    </source>
</evidence>
<accession>A0A848KIG4</accession>
<dbReference type="Proteomes" id="UP000535543">
    <property type="component" value="Unassembled WGS sequence"/>
</dbReference>
<evidence type="ECO:0000256" key="2">
    <source>
        <dbReference type="ARBA" id="ARBA00022475"/>
    </source>
</evidence>
<organism evidence="8 9">
    <name type="scientific">Antrihabitans stalactiti</name>
    <dbReference type="NCBI Taxonomy" id="2584121"/>
    <lineage>
        <taxon>Bacteria</taxon>
        <taxon>Bacillati</taxon>
        <taxon>Actinomycetota</taxon>
        <taxon>Actinomycetes</taxon>
        <taxon>Mycobacteriales</taxon>
        <taxon>Nocardiaceae</taxon>
        <taxon>Antrihabitans</taxon>
    </lineage>
</organism>
<keyword evidence="9" id="KW-1185">Reference proteome</keyword>
<sequence length="262" mass="27070">MIVGLVLTSLAVLVLPGRASGRRFDVCYPQPRPARRRVPDSSVLVGLVCIAALLVSGPHAVIACGIASMTVRHRYLRARRDRMYQLERRKLLDGLEILIGELRVGAHPSAACEAAAAECSGAAAQTFAVAAARSRLGGSAASGVRGESSVVAAEFARIAVAWRVAEKHGLALAELLEAARSDLLGRIRFRSRTESALAGARATGAVLAGLPLLGLVLGHLMGASPLRVLLGGGFGGALLIAGTVFACAGLLWTDAITGRVVA</sequence>
<feature type="transmembrane region" description="Helical" evidence="6">
    <location>
        <begin position="196"/>
        <end position="217"/>
    </location>
</feature>
<dbReference type="GO" id="GO:0005886">
    <property type="term" value="C:plasma membrane"/>
    <property type="evidence" value="ECO:0007669"/>
    <property type="project" value="UniProtKB-SubCell"/>
</dbReference>
<evidence type="ECO:0000256" key="6">
    <source>
        <dbReference type="SAM" id="Phobius"/>
    </source>
</evidence>
<gene>
    <name evidence="8" type="ORF">FGL95_17595</name>
</gene>
<evidence type="ECO:0000259" key="7">
    <source>
        <dbReference type="Pfam" id="PF00482"/>
    </source>
</evidence>
<dbReference type="PANTHER" id="PTHR35007:SF4">
    <property type="entry name" value="CONSERVED TRANSMEMBRANE PROTEIN-RELATED"/>
    <property type="match status" value="1"/>
</dbReference>
<dbReference type="InterPro" id="IPR018076">
    <property type="entry name" value="T2SS_GspF_dom"/>
</dbReference>
<feature type="domain" description="Type II secretion system protein GspF" evidence="7">
    <location>
        <begin position="98"/>
        <end position="216"/>
    </location>
</feature>
<reference evidence="8 9" key="1">
    <citation type="submission" date="2019-05" db="EMBL/GenBank/DDBJ databases">
        <authorList>
            <person name="Lee S.D."/>
        </authorList>
    </citation>
    <scope>NUCLEOTIDE SEQUENCE [LARGE SCALE GENOMIC DNA]</scope>
    <source>
        <strain evidence="8 9">YC2-7</strain>
    </source>
</reference>
<evidence type="ECO:0000313" key="8">
    <source>
        <dbReference type="EMBL" id="NMN96854.1"/>
    </source>
</evidence>
<dbReference type="AlphaFoldDB" id="A0A848KIG4"/>
<evidence type="ECO:0000256" key="5">
    <source>
        <dbReference type="ARBA" id="ARBA00023136"/>
    </source>
</evidence>
<keyword evidence="4 6" id="KW-1133">Transmembrane helix</keyword>
<dbReference type="EMBL" id="VCQU01000006">
    <property type="protein sequence ID" value="NMN96854.1"/>
    <property type="molecule type" value="Genomic_DNA"/>
</dbReference>
<reference evidence="8 9" key="2">
    <citation type="submission" date="2020-06" db="EMBL/GenBank/DDBJ databases">
        <title>Antribacter stalactiti gen. nov., sp. nov., a new member of the family Nacardiaceae isolated from a cave.</title>
        <authorList>
            <person name="Kim I.S."/>
        </authorList>
    </citation>
    <scope>NUCLEOTIDE SEQUENCE [LARGE SCALE GENOMIC DNA]</scope>
    <source>
        <strain evidence="8 9">YC2-7</strain>
    </source>
</reference>
<comment type="caution">
    <text evidence="8">The sequence shown here is derived from an EMBL/GenBank/DDBJ whole genome shotgun (WGS) entry which is preliminary data.</text>
</comment>
<evidence type="ECO:0000313" key="9">
    <source>
        <dbReference type="Proteomes" id="UP000535543"/>
    </source>
</evidence>
<evidence type="ECO:0000256" key="4">
    <source>
        <dbReference type="ARBA" id="ARBA00022989"/>
    </source>
</evidence>
<proteinExistence type="predicted"/>
<protein>
    <recommendedName>
        <fullName evidence="7">Type II secretion system protein GspF domain-containing protein</fullName>
    </recommendedName>
</protein>
<feature type="transmembrane region" description="Helical" evidence="6">
    <location>
        <begin position="229"/>
        <end position="252"/>
    </location>
</feature>
<keyword evidence="5 6" id="KW-0472">Membrane</keyword>
<evidence type="ECO:0000256" key="3">
    <source>
        <dbReference type="ARBA" id="ARBA00022692"/>
    </source>
</evidence>
<dbReference type="Pfam" id="PF00482">
    <property type="entry name" value="T2SSF"/>
    <property type="match status" value="1"/>
</dbReference>
<keyword evidence="2" id="KW-1003">Cell membrane</keyword>
<keyword evidence="3 6" id="KW-0812">Transmembrane</keyword>